<keyword evidence="1" id="KW-0678">Repressor</keyword>
<gene>
    <name evidence="4" type="primary">flbT</name>
    <name evidence="4" type="ORF">CH341_06705</name>
</gene>
<dbReference type="NCBIfam" id="NF009432">
    <property type="entry name" value="PRK12791.1"/>
    <property type="match status" value="1"/>
</dbReference>
<comment type="caution">
    <text evidence="4">The sequence shown here is derived from an EMBL/GenBank/DDBJ whole genome shotgun (WGS) entry which is preliminary data.</text>
</comment>
<dbReference type="EMBL" id="NPEX01000030">
    <property type="protein sequence ID" value="RAI44898.1"/>
    <property type="molecule type" value="Genomic_DNA"/>
</dbReference>
<evidence type="ECO:0000256" key="3">
    <source>
        <dbReference type="ARBA" id="ARBA00022884"/>
    </source>
</evidence>
<reference evidence="4 5" key="1">
    <citation type="submission" date="2017-07" db="EMBL/GenBank/DDBJ databases">
        <title>Draft Genome Sequences of Select Purple Nonsulfur Bacteria.</title>
        <authorList>
            <person name="Lasarre B."/>
            <person name="Mckinlay J.B."/>
        </authorList>
    </citation>
    <scope>NUCLEOTIDE SEQUENCE [LARGE SCALE GENOMIC DNA]</scope>
    <source>
        <strain evidence="4 5">DSM 5909</strain>
    </source>
</reference>
<keyword evidence="2" id="KW-1005">Bacterial flagellum biogenesis</keyword>
<proteinExistence type="predicted"/>
<keyword evidence="4" id="KW-0969">Cilium</keyword>
<evidence type="ECO:0000256" key="1">
    <source>
        <dbReference type="ARBA" id="ARBA00022491"/>
    </source>
</evidence>
<dbReference type="InterPro" id="IPR009967">
    <property type="entry name" value="Flagellum_FlbT"/>
</dbReference>
<protein>
    <submittedName>
        <fullName evidence="4">Flagellar biosynthesis repressor FlbT</fullName>
    </submittedName>
</protein>
<keyword evidence="4" id="KW-0282">Flagellum</keyword>
<keyword evidence="3" id="KW-0694">RNA-binding</keyword>
<dbReference type="GO" id="GO:0048027">
    <property type="term" value="F:mRNA 5'-UTR binding"/>
    <property type="evidence" value="ECO:0007669"/>
    <property type="project" value="InterPro"/>
</dbReference>
<accession>A0A327LAY8</accession>
<dbReference type="Proteomes" id="UP000249130">
    <property type="component" value="Unassembled WGS sequence"/>
</dbReference>
<dbReference type="AlphaFoldDB" id="A0A327LAY8"/>
<dbReference type="RefSeq" id="WP_111418266.1">
    <property type="nucleotide sequence ID" value="NZ_NPEX01000030.1"/>
</dbReference>
<evidence type="ECO:0000313" key="5">
    <source>
        <dbReference type="Proteomes" id="UP000249130"/>
    </source>
</evidence>
<evidence type="ECO:0000256" key="2">
    <source>
        <dbReference type="ARBA" id="ARBA00022795"/>
    </source>
</evidence>
<sequence>MALKVELKPGERIILGDCVITNSDQRARLLIEGETPILREKDILTAETADTPAKRVYLAVQLMYTSKDARAYHEIYFKLVSDILKAAPSTWPLIESVNNHILAGEMYKALKEAKKLIAYERELVDHARRSHGEQSGAPQARSA</sequence>
<keyword evidence="4" id="KW-0966">Cell projection</keyword>
<name>A0A327LAY8_9BRAD</name>
<dbReference type="OrthoDB" id="8561314at2"/>
<dbReference type="Pfam" id="PF07378">
    <property type="entry name" value="FlbT"/>
    <property type="match status" value="1"/>
</dbReference>
<dbReference type="GO" id="GO:1902209">
    <property type="term" value="P:negative regulation of bacterial-type flagellum assembly"/>
    <property type="evidence" value="ECO:0007669"/>
    <property type="project" value="InterPro"/>
</dbReference>
<dbReference type="GO" id="GO:0006402">
    <property type="term" value="P:mRNA catabolic process"/>
    <property type="evidence" value="ECO:0007669"/>
    <property type="project" value="InterPro"/>
</dbReference>
<organism evidence="4 5">
    <name type="scientific">Rhodoplanes roseus</name>
    <dbReference type="NCBI Taxonomy" id="29409"/>
    <lineage>
        <taxon>Bacteria</taxon>
        <taxon>Pseudomonadati</taxon>
        <taxon>Pseudomonadota</taxon>
        <taxon>Alphaproteobacteria</taxon>
        <taxon>Hyphomicrobiales</taxon>
        <taxon>Nitrobacteraceae</taxon>
        <taxon>Rhodoplanes</taxon>
    </lineage>
</organism>
<dbReference type="GO" id="GO:0044781">
    <property type="term" value="P:bacterial-type flagellum organization"/>
    <property type="evidence" value="ECO:0007669"/>
    <property type="project" value="UniProtKB-KW"/>
</dbReference>
<evidence type="ECO:0000313" key="4">
    <source>
        <dbReference type="EMBL" id="RAI44898.1"/>
    </source>
</evidence>
<keyword evidence="5" id="KW-1185">Reference proteome</keyword>